<dbReference type="SMART" id="SM00283">
    <property type="entry name" value="MA"/>
    <property type="match status" value="1"/>
</dbReference>
<feature type="transmembrane region" description="Helical" evidence="8">
    <location>
        <begin position="310"/>
        <end position="335"/>
    </location>
</feature>
<dbReference type="InterPro" id="IPR003660">
    <property type="entry name" value="HAMP_dom"/>
</dbReference>
<dbReference type="GO" id="GO:0004888">
    <property type="term" value="F:transmembrane signaling receptor activity"/>
    <property type="evidence" value="ECO:0007669"/>
    <property type="project" value="InterPro"/>
</dbReference>
<organism evidence="11 12">
    <name type="scientific">Shewanella pealeana (strain ATCC 700345 / ANG-SQ1)</name>
    <dbReference type="NCBI Taxonomy" id="398579"/>
    <lineage>
        <taxon>Bacteria</taxon>
        <taxon>Pseudomonadati</taxon>
        <taxon>Pseudomonadota</taxon>
        <taxon>Gammaproteobacteria</taxon>
        <taxon>Alteromonadales</taxon>
        <taxon>Shewanellaceae</taxon>
        <taxon>Shewanella</taxon>
    </lineage>
</organism>
<evidence type="ECO:0000256" key="1">
    <source>
        <dbReference type="ARBA" id="ARBA00004141"/>
    </source>
</evidence>
<keyword evidence="5 7" id="KW-0807">Transducer</keyword>
<dbReference type="EMBL" id="CP000851">
    <property type="protein sequence ID" value="ABV87562.1"/>
    <property type="molecule type" value="Genomic_DNA"/>
</dbReference>
<evidence type="ECO:0000256" key="8">
    <source>
        <dbReference type="SAM" id="Phobius"/>
    </source>
</evidence>
<keyword evidence="4 8" id="KW-0472">Membrane</keyword>
<dbReference type="InterPro" id="IPR004090">
    <property type="entry name" value="Chemotax_Me-accpt_rcpt"/>
</dbReference>
<accession>A8H4S5</accession>
<dbReference type="Pfam" id="PF00672">
    <property type="entry name" value="HAMP"/>
    <property type="match status" value="1"/>
</dbReference>
<dbReference type="FunFam" id="1.10.287.950:FF:000001">
    <property type="entry name" value="Methyl-accepting chemotaxis sensory transducer"/>
    <property type="match status" value="1"/>
</dbReference>
<dbReference type="AlphaFoldDB" id="A8H4S5"/>
<dbReference type="InterPro" id="IPR004089">
    <property type="entry name" value="MCPsignal_dom"/>
</dbReference>
<dbReference type="SUPFAM" id="SSF58104">
    <property type="entry name" value="Methyl-accepting chemotaxis protein (MCP) signaling domain"/>
    <property type="match status" value="1"/>
</dbReference>
<dbReference type="PROSITE" id="PS50885">
    <property type="entry name" value="HAMP"/>
    <property type="match status" value="1"/>
</dbReference>
<proteinExistence type="inferred from homology"/>
<sequence>MKRTIIANLSLKQKFFVLILPPLIASVIFGGLYAKTQYQLKSELTEVLVLSELAVTNSNLVHEIQKERGMSAGFIGSQGQSFSQKLPQQHDATDALLNSYQQFLKSHELPTAFATQIARVESLLSQIPDIRTRVEGLSISVAEEVKFYTQVNALLLSIVDLTANNAANQEIAIRAAAFSAYLQMKERAGIERAVLSSTFGNMGFKEDVYRRFVTLVAEQASYQERFLALADEQSKTNYQALLNTNAVKDVNQYRNIAFKQITSEIAAQKAESWFQTSTQRIELLREFEHALSTELINVTKQRLSAASQSFYITLLGLLFGAGIVLTLSISVLRYIHGSVANLHNSVTRARANFDLSIRIDQQSKDEFGELALAFNDMMSDFERVIEHVRINSTSLLTAVSQMEQYSTQLRQDVELGHGEAEQVASAMTEMSATVAEIAINAERASEASTQANIEAKEGNAEVGRTSDAIGVLAGDIRDSAQALQQLEQDIQSIVTVSDVISGIADQTNLLALNAAIEAARAGESGRGFAVVADEVRGLAQRAQTATGDIKSMTERLRSGANTAVLAMERGTKQTNESVVEANRASSELDKIVDHIGVIESMNEQIAASTHEQTAVAEEVNRNAQKISEIYLQTHSVADQLSVLTDKLVEDTAEMSKEVQKFKLS</sequence>
<dbReference type="OrthoDB" id="2489132at2"/>
<comment type="subcellular location">
    <subcellularLocation>
        <location evidence="1">Membrane</location>
        <topology evidence="1">Multi-pass membrane protein</topology>
    </subcellularLocation>
</comment>
<dbReference type="InterPro" id="IPR013587">
    <property type="entry name" value="Nitrate/nitrite_sensing"/>
</dbReference>
<dbReference type="eggNOG" id="COG0840">
    <property type="taxonomic scope" value="Bacteria"/>
</dbReference>
<keyword evidence="12" id="KW-1185">Reference proteome</keyword>
<dbReference type="Pfam" id="PF08376">
    <property type="entry name" value="NIT"/>
    <property type="match status" value="1"/>
</dbReference>
<dbReference type="PRINTS" id="PR00260">
    <property type="entry name" value="CHEMTRNSDUCR"/>
</dbReference>
<dbReference type="SMART" id="SM00304">
    <property type="entry name" value="HAMP"/>
    <property type="match status" value="2"/>
</dbReference>
<reference evidence="11 12" key="1">
    <citation type="submission" date="2007-10" db="EMBL/GenBank/DDBJ databases">
        <title>Complete sequence of Shewanella pealeana ATCC 700345.</title>
        <authorList>
            <consortium name="US DOE Joint Genome Institute"/>
            <person name="Copeland A."/>
            <person name="Lucas S."/>
            <person name="Lapidus A."/>
            <person name="Barry K."/>
            <person name="Glavina del Rio T."/>
            <person name="Dalin E."/>
            <person name="Tice H."/>
            <person name="Pitluck S."/>
            <person name="Chertkov O."/>
            <person name="Brettin T."/>
            <person name="Bruce D."/>
            <person name="Detter J.C."/>
            <person name="Han C."/>
            <person name="Schmutz J."/>
            <person name="Larimer F."/>
            <person name="Land M."/>
            <person name="Hauser L."/>
            <person name="Kyrpides N."/>
            <person name="Kim E."/>
            <person name="Zhao J.-S.Z."/>
            <person name="Manno D."/>
            <person name="Hawari J."/>
            <person name="Richardson P."/>
        </authorList>
    </citation>
    <scope>NUCLEOTIDE SEQUENCE [LARGE SCALE GENOMIC DNA]</scope>
    <source>
        <strain evidence="12">ATCC 700345 / ANG-SQ1</strain>
    </source>
</reference>
<name>A8H4S5_SHEPA</name>
<dbReference type="Proteomes" id="UP000002608">
    <property type="component" value="Chromosome"/>
</dbReference>
<feature type="domain" description="HAMP" evidence="10">
    <location>
        <begin position="333"/>
        <end position="386"/>
    </location>
</feature>
<dbReference type="GO" id="GO:0016020">
    <property type="term" value="C:membrane"/>
    <property type="evidence" value="ECO:0007669"/>
    <property type="project" value="UniProtKB-SubCell"/>
</dbReference>
<dbReference type="Gene3D" id="1.10.287.950">
    <property type="entry name" value="Methyl-accepting chemotaxis protein"/>
    <property type="match status" value="1"/>
</dbReference>
<dbReference type="KEGG" id="spl:Spea_2242"/>
<evidence type="ECO:0000256" key="4">
    <source>
        <dbReference type="ARBA" id="ARBA00023136"/>
    </source>
</evidence>
<dbReference type="PANTHER" id="PTHR32089">
    <property type="entry name" value="METHYL-ACCEPTING CHEMOTAXIS PROTEIN MCPB"/>
    <property type="match status" value="1"/>
</dbReference>
<comment type="similarity">
    <text evidence="6">Belongs to the methyl-accepting chemotaxis (MCP) protein family.</text>
</comment>
<dbReference type="RefSeq" id="WP_012155478.1">
    <property type="nucleotide sequence ID" value="NC_009901.1"/>
</dbReference>
<evidence type="ECO:0000259" key="10">
    <source>
        <dbReference type="PROSITE" id="PS50885"/>
    </source>
</evidence>
<evidence type="ECO:0000256" key="6">
    <source>
        <dbReference type="ARBA" id="ARBA00029447"/>
    </source>
</evidence>
<dbReference type="STRING" id="398579.Spea_2242"/>
<evidence type="ECO:0000313" key="11">
    <source>
        <dbReference type="EMBL" id="ABV87562.1"/>
    </source>
</evidence>
<feature type="transmembrane region" description="Helical" evidence="8">
    <location>
        <begin position="15"/>
        <end position="34"/>
    </location>
</feature>
<dbReference type="GO" id="GO:0006935">
    <property type="term" value="P:chemotaxis"/>
    <property type="evidence" value="ECO:0007669"/>
    <property type="project" value="InterPro"/>
</dbReference>
<dbReference type="PROSITE" id="PS50111">
    <property type="entry name" value="CHEMOTAXIS_TRANSDUC_2"/>
    <property type="match status" value="1"/>
</dbReference>
<dbReference type="CDD" id="cd06225">
    <property type="entry name" value="HAMP"/>
    <property type="match status" value="1"/>
</dbReference>
<evidence type="ECO:0000256" key="5">
    <source>
        <dbReference type="ARBA" id="ARBA00023224"/>
    </source>
</evidence>
<evidence type="ECO:0000313" key="12">
    <source>
        <dbReference type="Proteomes" id="UP000002608"/>
    </source>
</evidence>
<gene>
    <name evidence="11" type="ordered locus">Spea_2242</name>
</gene>
<dbReference type="CDD" id="cd11386">
    <property type="entry name" value="MCP_signal"/>
    <property type="match status" value="1"/>
</dbReference>
<dbReference type="PANTHER" id="PTHR32089:SF119">
    <property type="entry name" value="METHYL-ACCEPTING CHEMOTAXIS PROTEIN CTPL"/>
    <property type="match status" value="1"/>
</dbReference>
<keyword evidence="3 8" id="KW-1133">Transmembrane helix</keyword>
<protein>
    <submittedName>
        <fullName evidence="11">Methyl-accepting chemotaxis sensory transducer</fullName>
    </submittedName>
</protein>
<feature type="domain" description="Methyl-accepting transducer" evidence="9">
    <location>
        <begin position="391"/>
        <end position="627"/>
    </location>
</feature>
<evidence type="ECO:0000259" key="9">
    <source>
        <dbReference type="PROSITE" id="PS50111"/>
    </source>
</evidence>
<evidence type="ECO:0000256" key="2">
    <source>
        <dbReference type="ARBA" id="ARBA00022692"/>
    </source>
</evidence>
<evidence type="ECO:0000256" key="7">
    <source>
        <dbReference type="PROSITE-ProRule" id="PRU00284"/>
    </source>
</evidence>
<keyword evidence="2 8" id="KW-0812">Transmembrane</keyword>
<dbReference type="Pfam" id="PF00015">
    <property type="entry name" value="MCPsignal"/>
    <property type="match status" value="1"/>
</dbReference>
<evidence type="ECO:0000256" key="3">
    <source>
        <dbReference type="ARBA" id="ARBA00022989"/>
    </source>
</evidence>
<dbReference type="HOGENOM" id="CLU_000445_107_27_6"/>
<dbReference type="GO" id="GO:0007165">
    <property type="term" value="P:signal transduction"/>
    <property type="evidence" value="ECO:0007669"/>
    <property type="project" value="UniProtKB-KW"/>
</dbReference>